<feature type="transmembrane region" description="Helical" evidence="9">
    <location>
        <begin position="231"/>
        <end position="252"/>
    </location>
</feature>
<protein>
    <submittedName>
        <fullName evidence="10">Sodium:solute symporter family protein</fullName>
    </submittedName>
</protein>
<comment type="caution">
    <text evidence="10">The sequence shown here is derived from an EMBL/GenBank/DDBJ whole genome shotgun (WGS) entry which is preliminary data.</text>
</comment>
<comment type="similarity">
    <text evidence="2 7">Belongs to the sodium:solute symporter (SSF) (TC 2.A.21) family.</text>
</comment>
<dbReference type="EMBL" id="JAOZYC010000136">
    <property type="protein sequence ID" value="MEB8340797.1"/>
    <property type="molecule type" value="Genomic_DNA"/>
</dbReference>
<keyword evidence="11" id="KW-1185">Reference proteome</keyword>
<feature type="transmembrane region" description="Helical" evidence="9">
    <location>
        <begin position="186"/>
        <end position="205"/>
    </location>
</feature>
<feature type="region of interest" description="Disordered" evidence="8">
    <location>
        <begin position="477"/>
        <end position="498"/>
    </location>
</feature>
<evidence type="ECO:0000256" key="4">
    <source>
        <dbReference type="ARBA" id="ARBA00022692"/>
    </source>
</evidence>
<feature type="transmembrane region" description="Helical" evidence="9">
    <location>
        <begin position="155"/>
        <end position="174"/>
    </location>
</feature>
<name>A0ABU6FDB9_9ACTN</name>
<gene>
    <name evidence="10" type="ORF">OKJ99_25180</name>
</gene>
<evidence type="ECO:0000256" key="2">
    <source>
        <dbReference type="ARBA" id="ARBA00006434"/>
    </source>
</evidence>
<feature type="transmembrane region" description="Helical" evidence="9">
    <location>
        <begin position="415"/>
        <end position="434"/>
    </location>
</feature>
<dbReference type="PANTHER" id="PTHR48086">
    <property type="entry name" value="SODIUM/PROLINE SYMPORTER-RELATED"/>
    <property type="match status" value="1"/>
</dbReference>
<evidence type="ECO:0000256" key="1">
    <source>
        <dbReference type="ARBA" id="ARBA00004141"/>
    </source>
</evidence>
<dbReference type="Gene3D" id="1.20.1730.10">
    <property type="entry name" value="Sodium/glucose cotransporter"/>
    <property type="match status" value="1"/>
</dbReference>
<feature type="transmembrane region" description="Helical" evidence="9">
    <location>
        <begin position="35"/>
        <end position="54"/>
    </location>
</feature>
<evidence type="ECO:0000256" key="5">
    <source>
        <dbReference type="ARBA" id="ARBA00022989"/>
    </source>
</evidence>
<dbReference type="Pfam" id="PF00474">
    <property type="entry name" value="SSF"/>
    <property type="match status" value="1"/>
</dbReference>
<dbReference type="InterPro" id="IPR050277">
    <property type="entry name" value="Sodium:Solute_Symporter"/>
</dbReference>
<sequence length="498" mass="52884">MNVALAILGSAFVLVLVLGLLARRGRTMDLEQWSVGGRGLGSLLVFLLAAGENFTTYTFLGGSGGAYSMGGPMIYMFSSICYVVFYWLAPPIWAYARRHKLLTAPDLYAHKYRSRGFGVLTAVVGVVSLIPYLVLQLKGLGIIVHECSYGRISQGAAVWIGVAVIAVYVTVSGLRGTAWNAIIKDTLMLVLVVGLGLYLPIHYYGGLGDMFHALSAAHPHFLTLPDHGYSVWWYISTSLLFALGICTWPHMMPGILAARSAKALRRNAVITPAYQIVLVMVLVIGFTAVLKVPGLKDGDLALLSLAKDALPPWLVGLVGVAGMLAALVPGAMLLQSAAMLVAKNIYQTARPATSERTVGRLSRLLVPVLALVAAVLTFRGGEAIAMLLIMAYGFVVQLFPVLVASMWRRNPVTTAGAWAGVCTGVAIVSWTTLTDATSASLLPWAPRPVQDLDVGVVAMVANILVLAVVSAATRHRAGHPEDDARPATTATVPEGAAL</sequence>
<keyword evidence="6 9" id="KW-0472">Membrane</keyword>
<dbReference type="PROSITE" id="PS50283">
    <property type="entry name" value="NA_SOLUT_SYMP_3"/>
    <property type="match status" value="1"/>
</dbReference>
<reference evidence="10 11" key="1">
    <citation type="submission" date="2022-10" db="EMBL/GenBank/DDBJ databases">
        <authorList>
            <person name="Xie J."/>
            <person name="Shen N."/>
        </authorList>
    </citation>
    <scope>NUCLEOTIDE SEQUENCE [LARGE SCALE GENOMIC DNA]</scope>
    <source>
        <strain evidence="10 11">YIM65594</strain>
    </source>
</reference>
<comment type="subcellular location">
    <subcellularLocation>
        <location evidence="1">Membrane</location>
        <topology evidence="1">Multi-pass membrane protein</topology>
    </subcellularLocation>
</comment>
<feature type="transmembrane region" description="Helical" evidence="9">
    <location>
        <begin position="117"/>
        <end position="135"/>
    </location>
</feature>
<keyword evidence="3" id="KW-0813">Transport</keyword>
<dbReference type="InterPro" id="IPR038377">
    <property type="entry name" value="Na/Glc_symporter_sf"/>
</dbReference>
<feature type="transmembrane region" description="Helical" evidence="9">
    <location>
        <begin position="74"/>
        <end position="96"/>
    </location>
</feature>
<feature type="transmembrane region" description="Helical" evidence="9">
    <location>
        <begin position="273"/>
        <end position="293"/>
    </location>
</feature>
<evidence type="ECO:0000313" key="11">
    <source>
        <dbReference type="Proteomes" id="UP001354931"/>
    </source>
</evidence>
<evidence type="ECO:0000256" key="7">
    <source>
        <dbReference type="RuleBase" id="RU362091"/>
    </source>
</evidence>
<dbReference type="PANTHER" id="PTHR48086:SF8">
    <property type="entry name" value="MONOCARBOXYLIC ACID PERMEASE"/>
    <property type="match status" value="1"/>
</dbReference>
<organism evidence="10 11">
    <name type="scientific">Streptomyces endophyticus</name>
    <dbReference type="NCBI Taxonomy" id="714166"/>
    <lineage>
        <taxon>Bacteria</taxon>
        <taxon>Bacillati</taxon>
        <taxon>Actinomycetota</taxon>
        <taxon>Actinomycetes</taxon>
        <taxon>Kitasatosporales</taxon>
        <taxon>Streptomycetaceae</taxon>
        <taxon>Streptomyces</taxon>
    </lineage>
</organism>
<keyword evidence="5 9" id="KW-1133">Transmembrane helix</keyword>
<feature type="transmembrane region" description="Helical" evidence="9">
    <location>
        <begin position="384"/>
        <end position="403"/>
    </location>
</feature>
<dbReference type="Proteomes" id="UP001354931">
    <property type="component" value="Unassembled WGS sequence"/>
</dbReference>
<evidence type="ECO:0000313" key="10">
    <source>
        <dbReference type="EMBL" id="MEB8340797.1"/>
    </source>
</evidence>
<dbReference type="CDD" id="cd10322">
    <property type="entry name" value="SLC5sbd"/>
    <property type="match status" value="1"/>
</dbReference>
<feature type="transmembrane region" description="Helical" evidence="9">
    <location>
        <begin position="454"/>
        <end position="472"/>
    </location>
</feature>
<feature type="transmembrane region" description="Helical" evidence="9">
    <location>
        <begin position="313"/>
        <end position="341"/>
    </location>
</feature>
<dbReference type="RefSeq" id="WP_326019730.1">
    <property type="nucleotide sequence ID" value="NZ_JAOZYC010000136.1"/>
</dbReference>
<dbReference type="InterPro" id="IPR001734">
    <property type="entry name" value="Na/solute_symporter"/>
</dbReference>
<feature type="transmembrane region" description="Helical" evidence="9">
    <location>
        <begin position="361"/>
        <end position="378"/>
    </location>
</feature>
<evidence type="ECO:0000256" key="9">
    <source>
        <dbReference type="SAM" id="Phobius"/>
    </source>
</evidence>
<evidence type="ECO:0000256" key="6">
    <source>
        <dbReference type="ARBA" id="ARBA00023136"/>
    </source>
</evidence>
<feature type="transmembrane region" description="Helical" evidence="9">
    <location>
        <begin position="6"/>
        <end position="23"/>
    </location>
</feature>
<keyword evidence="4 9" id="KW-0812">Transmembrane</keyword>
<evidence type="ECO:0000256" key="8">
    <source>
        <dbReference type="SAM" id="MobiDB-lite"/>
    </source>
</evidence>
<evidence type="ECO:0000256" key="3">
    <source>
        <dbReference type="ARBA" id="ARBA00022448"/>
    </source>
</evidence>
<accession>A0ABU6FDB9</accession>
<proteinExistence type="inferred from homology"/>